<dbReference type="Pfam" id="PF02771">
    <property type="entry name" value="Acyl-CoA_dh_N"/>
    <property type="match status" value="1"/>
</dbReference>
<feature type="domain" description="Acyl-CoA oxidase/dehydrogenase middle" evidence="8">
    <location>
        <begin position="112"/>
        <end position="204"/>
    </location>
</feature>
<organism evidence="10 11">
    <name type="scientific">Pseudosporangium ferrugineum</name>
    <dbReference type="NCBI Taxonomy" id="439699"/>
    <lineage>
        <taxon>Bacteria</taxon>
        <taxon>Bacillati</taxon>
        <taxon>Actinomycetota</taxon>
        <taxon>Actinomycetes</taxon>
        <taxon>Micromonosporales</taxon>
        <taxon>Micromonosporaceae</taxon>
        <taxon>Pseudosporangium</taxon>
    </lineage>
</organism>
<evidence type="ECO:0000256" key="3">
    <source>
        <dbReference type="ARBA" id="ARBA00022630"/>
    </source>
</evidence>
<dbReference type="AlphaFoldDB" id="A0A2T0SBB3"/>
<evidence type="ECO:0000256" key="5">
    <source>
        <dbReference type="ARBA" id="ARBA00023002"/>
    </source>
</evidence>
<evidence type="ECO:0000259" key="8">
    <source>
        <dbReference type="Pfam" id="PF02770"/>
    </source>
</evidence>
<dbReference type="PANTHER" id="PTHR43884:SF12">
    <property type="entry name" value="ISOVALERYL-COA DEHYDROGENASE, MITOCHONDRIAL-RELATED"/>
    <property type="match status" value="1"/>
</dbReference>
<name>A0A2T0SBB3_9ACTN</name>
<dbReference type="PIRSF" id="PIRSF016578">
    <property type="entry name" value="HsaA"/>
    <property type="match status" value="1"/>
</dbReference>
<comment type="cofactor">
    <cofactor evidence="1 6">
        <name>FAD</name>
        <dbReference type="ChEBI" id="CHEBI:57692"/>
    </cofactor>
</comment>
<dbReference type="GO" id="GO:0050660">
    <property type="term" value="F:flavin adenine dinucleotide binding"/>
    <property type="evidence" value="ECO:0007669"/>
    <property type="project" value="InterPro"/>
</dbReference>
<feature type="domain" description="Acyl-CoA dehydrogenase/oxidase N-terminal" evidence="9">
    <location>
        <begin position="21"/>
        <end position="105"/>
    </location>
</feature>
<keyword evidence="3 6" id="KW-0285">Flavoprotein</keyword>
<keyword evidence="11" id="KW-1185">Reference proteome</keyword>
<proteinExistence type="inferred from homology"/>
<dbReference type="Gene3D" id="2.40.110.10">
    <property type="entry name" value="Butyryl-CoA Dehydrogenase, subunit A, domain 2"/>
    <property type="match status" value="1"/>
</dbReference>
<sequence length="368" mass="38507">MTDLREEFGRAFPPSVTSDRDGYTRDDWAVLARHGLLGACVPGKQGGSGLSAVRTAELYETAAGSCHDTGMLFAAAAHLFACAMPLSAFGTTPVLGQRLAAMCAGDLIAGNAMTEAGAGSDTSRLSTTARRVDGGYLLDGVKSWVSNAPVADVYLVYATTDPAAGHLGITAFLVERGDVGVSPGPAHDKTGLRSCPAGPLRLTGCFVPDDRVVGPVGGGAAVFAHSMAWERGCLFALYLGLQRRLLERCTTHARERRQFGRPIGEFQAVADRIVGMRLRLESGRLLLHRACAALDAGDDDAAVRAAMSKLAVSEGTVASATDAVNLLGGAGYVRGEPVELMLRDALPSTIFSGTSDIQRRVIARDMAL</sequence>
<dbReference type="Gene3D" id="1.20.140.10">
    <property type="entry name" value="Butyryl-CoA Dehydrogenase, subunit A, domain 3"/>
    <property type="match status" value="1"/>
</dbReference>
<gene>
    <name evidence="10" type="ORF">CLV70_104266</name>
</gene>
<dbReference type="Gene3D" id="1.10.540.10">
    <property type="entry name" value="Acyl-CoA dehydrogenase/oxidase, N-terminal domain"/>
    <property type="match status" value="1"/>
</dbReference>
<reference evidence="10 11" key="1">
    <citation type="submission" date="2018-03" db="EMBL/GenBank/DDBJ databases">
        <title>Genomic Encyclopedia of Archaeal and Bacterial Type Strains, Phase II (KMG-II): from individual species to whole genera.</title>
        <authorList>
            <person name="Goeker M."/>
        </authorList>
    </citation>
    <scope>NUCLEOTIDE SEQUENCE [LARGE SCALE GENOMIC DNA]</scope>
    <source>
        <strain evidence="10 11">DSM 45348</strain>
    </source>
</reference>
<keyword evidence="5 6" id="KW-0560">Oxidoreductase</keyword>
<evidence type="ECO:0000313" key="10">
    <source>
        <dbReference type="EMBL" id="PRY30714.1"/>
    </source>
</evidence>
<evidence type="ECO:0000259" key="7">
    <source>
        <dbReference type="Pfam" id="PF00441"/>
    </source>
</evidence>
<evidence type="ECO:0000256" key="1">
    <source>
        <dbReference type="ARBA" id="ARBA00001974"/>
    </source>
</evidence>
<dbReference type="Pfam" id="PF02770">
    <property type="entry name" value="Acyl-CoA_dh_M"/>
    <property type="match status" value="1"/>
</dbReference>
<evidence type="ECO:0000256" key="6">
    <source>
        <dbReference type="RuleBase" id="RU362125"/>
    </source>
</evidence>
<dbReference type="SUPFAM" id="SSF56645">
    <property type="entry name" value="Acyl-CoA dehydrogenase NM domain-like"/>
    <property type="match status" value="1"/>
</dbReference>
<dbReference type="InterPro" id="IPR037069">
    <property type="entry name" value="AcylCoA_DH/ox_N_sf"/>
</dbReference>
<dbReference type="GO" id="GO:0003995">
    <property type="term" value="F:acyl-CoA dehydrogenase activity"/>
    <property type="evidence" value="ECO:0007669"/>
    <property type="project" value="TreeGrafter"/>
</dbReference>
<dbReference type="CDD" id="cd00567">
    <property type="entry name" value="ACAD"/>
    <property type="match status" value="1"/>
</dbReference>
<dbReference type="InterPro" id="IPR006091">
    <property type="entry name" value="Acyl-CoA_Oxase/DH_mid-dom"/>
</dbReference>
<dbReference type="SUPFAM" id="SSF47203">
    <property type="entry name" value="Acyl-CoA dehydrogenase C-terminal domain-like"/>
    <property type="match status" value="1"/>
</dbReference>
<comment type="similarity">
    <text evidence="2 6">Belongs to the acyl-CoA dehydrogenase family.</text>
</comment>
<dbReference type="EMBL" id="PVZG01000004">
    <property type="protein sequence ID" value="PRY30714.1"/>
    <property type="molecule type" value="Genomic_DNA"/>
</dbReference>
<evidence type="ECO:0000259" key="9">
    <source>
        <dbReference type="Pfam" id="PF02771"/>
    </source>
</evidence>
<dbReference type="RefSeq" id="WP_211303728.1">
    <property type="nucleotide sequence ID" value="NZ_PVZG01000004.1"/>
</dbReference>
<dbReference type="InterPro" id="IPR009100">
    <property type="entry name" value="AcylCoA_DH/oxidase_NM_dom_sf"/>
</dbReference>
<evidence type="ECO:0000256" key="4">
    <source>
        <dbReference type="ARBA" id="ARBA00022827"/>
    </source>
</evidence>
<comment type="caution">
    <text evidence="10">The sequence shown here is derived from an EMBL/GenBank/DDBJ whole genome shotgun (WGS) entry which is preliminary data.</text>
</comment>
<dbReference type="InterPro" id="IPR036250">
    <property type="entry name" value="AcylCo_DH-like_C"/>
</dbReference>
<dbReference type="FunFam" id="1.20.140.10:FF:000001">
    <property type="entry name" value="Acyl-CoA dehydrogenase"/>
    <property type="match status" value="1"/>
</dbReference>
<dbReference type="Pfam" id="PF00441">
    <property type="entry name" value="Acyl-CoA_dh_1"/>
    <property type="match status" value="1"/>
</dbReference>
<evidence type="ECO:0000256" key="2">
    <source>
        <dbReference type="ARBA" id="ARBA00009347"/>
    </source>
</evidence>
<accession>A0A2T0SBB3</accession>
<dbReference type="PANTHER" id="PTHR43884">
    <property type="entry name" value="ACYL-COA DEHYDROGENASE"/>
    <property type="match status" value="1"/>
</dbReference>
<dbReference type="InterPro" id="IPR013786">
    <property type="entry name" value="AcylCoA_DH/ox_N"/>
</dbReference>
<dbReference type="InterPro" id="IPR046373">
    <property type="entry name" value="Acyl-CoA_Oxase/DH_mid-dom_sf"/>
</dbReference>
<feature type="domain" description="Acyl-CoA dehydrogenase/oxidase C-terminal" evidence="7">
    <location>
        <begin position="217"/>
        <end position="366"/>
    </location>
</feature>
<evidence type="ECO:0000313" key="11">
    <source>
        <dbReference type="Proteomes" id="UP000239209"/>
    </source>
</evidence>
<keyword evidence="4 6" id="KW-0274">FAD</keyword>
<dbReference type="Proteomes" id="UP000239209">
    <property type="component" value="Unassembled WGS sequence"/>
</dbReference>
<dbReference type="InterPro" id="IPR009075">
    <property type="entry name" value="AcylCo_DH/oxidase_C"/>
</dbReference>
<protein>
    <submittedName>
        <fullName evidence="10">L-prolyl-[peptidyl carrier protein] dehydrogenase</fullName>
    </submittedName>
</protein>